<dbReference type="PANTHER" id="PTHR23234">
    <property type="entry name" value="ZNF44 PROTEIN"/>
    <property type="match status" value="1"/>
</dbReference>
<feature type="non-terminal residue" evidence="15">
    <location>
        <position position="235"/>
    </location>
</feature>
<dbReference type="SMART" id="SM00355">
    <property type="entry name" value="ZnF_C2H2"/>
    <property type="match status" value="6"/>
</dbReference>
<feature type="domain" description="C2H2-type" evidence="14">
    <location>
        <begin position="1"/>
        <end position="23"/>
    </location>
</feature>
<feature type="domain" description="C2H2-type" evidence="14">
    <location>
        <begin position="136"/>
        <end position="163"/>
    </location>
</feature>
<sequence>CGKSFSRSNNLARHENTHYNERPCKRSEYGKSFRETSRLNQHKINCSGEQPEQFVYGECGKNFSQKSNLVHHERIHTGERPHKCPKCGKSFSQRTHLNAHQCIDTREQPNKCEKCGKSFRKIHNHLCVEIRICDSYKCWECEKSFNQKSHLTVHMRTHTGQQPYRCEECGMSFSDRSNLNHHRRTHTRVRPYLCEECGKRFPRGSHLSQHRQRHCHGGRRQRRNPKADVTFVAES</sequence>
<dbReference type="FunFam" id="3.30.160.60:FF:001049">
    <property type="entry name" value="zinc finger protein 319"/>
    <property type="match status" value="1"/>
</dbReference>
<dbReference type="Proteomes" id="UP000625584">
    <property type="component" value="Unassembled WGS sequence"/>
</dbReference>
<evidence type="ECO:0000256" key="3">
    <source>
        <dbReference type="ARBA" id="ARBA00006991"/>
    </source>
</evidence>
<evidence type="ECO:0000256" key="1">
    <source>
        <dbReference type="ARBA" id="ARBA00003767"/>
    </source>
</evidence>
<name>A0A852CWU0_PASAF</name>
<keyword evidence="7" id="KW-0862">Zinc</keyword>
<reference evidence="15" key="1">
    <citation type="submission" date="2019-09" db="EMBL/GenBank/DDBJ databases">
        <title>Bird 10,000 Genomes (B10K) Project - Family phase.</title>
        <authorList>
            <person name="Zhang G."/>
        </authorList>
    </citation>
    <scope>NUCLEOTIDE SEQUENCE</scope>
    <source>
        <strain evidence="15">OUT-0017</strain>
        <tissue evidence="15">Muscle</tissue>
    </source>
</reference>
<keyword evidence="9" id="KW-0238">DNA-binding</keyword>
<keyword evidence="6 12" id="KW-0863">Zinc-finger</keyword>
<keyword evidence="8" id="KW-0805">Transcription regulation</keyword>
<feature type="compositionally biased region" description="Basic residues" evidence="13">
    <location>
        <begin position="204"/>
        <end position="224"/>
    </location>
</feature>
<keyword evidence="10" id="KW-0804">Transcription</keyword>
<dbReference type="FunFam" id="3.30.160.60:FF:000087">
    <property type="entry name" value="Zinc finger protein 354B"/>
    <property type="match status" value="1"/>
</dbReference>
<feature type="region of interest" description="Disordered" evidence="13">
    <location>
        <begin position="204"/>
        <end position="235"/>
    </location>
</feature>
<dbReference type="SUPFAM" id="SSF57667">
    <property type="entry name" value="beta-beta-alpha zinc fingers"/>
    <property type="match status" value="4"/>
</dbReference>
<dbReference type="InterPro" id="IPR036236">
    <property type="entry name" value="Znf_C2H2_sf"/>
</dbReference>
<dbReference type="FunFam" id="3.30.160.60:FF:002107">
    <property type="entry name" value="Zinc finger protein 484"/>
    <property type="match status" value="1"/>
</dbReference>
<dbReference type="InterPro" id="IPR050758">
    <property type="entry name" value="Znf_C2H2-type"/>
</dbReference>
<evidence type="ECO:0000256" key="7">
    <source>
        <dbReference type="ARBA" id="ARBA00022833"/>
    </source>
</evidence>
<comment type="function">
    <text evidence="1">May be involved in transcriptional regulation.</text>
</comment>
<dbReference type="EMBL" id="WBNP01001042">
    <property type="protein sequence ID" value="NXP85279.1"/>
    <property type="molecule type" value="Genomic_DNA"/>
</dbReference>
<accession>A0A852CWU0</accession>
<comment type="subcellular location">
    <subcellularLocation>
        <location evidence="2">Nucleus</location>
    </subcellularLocation>
</comment>
<keyword evidence="16" id="KW-1185">Reference proteome</keyword>
<feature type="domain" description="C2H2-type" evidence="14">
    <location>
        <begin position="82"/>
        <end position="109"/>
    </location>
</feature>
<keyword evidence="5" id="KW-0677">Repeat</keyword>
<feature type="non-terminal residue" evidence="15">
    <location>
        <position position="1"/>
    </location>
</feature>
<evidence type="ECO:0000256" key="9">
    <source>
        <dbReference type="ARBA" id="ARBA00023125"/>
    </source>
</evidence>
<dbReference type="GO" id="GO:0003677">
    <property type="term" value="F:DNA binding"/>
    <property type="evidence" value="ECO:0007669"/>
    <property type="project" value="UniProtKB-KW"/>
</dbReference>
<proteinExistence type="inferred from homology"/>
<evidence type="ECO:0000313" key="16">
    <source>
        <dbReference type="Proteomes" id="UP000625584"/>
    </source>
</evidence>
<protein>
    <submittedName>
        <fullName evidence="15">OZF protein</fullName>
    </submittedName>
</protein>
<dbReference type="FunFam" id="3.30.160.60:FF:000624">
    <property type="entry name" value="zinc finger protein 697"/>
    <property type="match status" value="1"/>
</dbReference>
<dbReference type="GO" id="GO:0008270">
    <property type="term" value="F:zinc ion binding"/>
    <property type="evidence" value="ECO:0007669"/>
    <property type="project" value="UniProtKB-KW"/>
</dbReference>
<dbReference type="InterPro" id="IPR013087">
    <property type="entry name" value="Znf_C2H2_type"/>
</dbReference>
<feature type="domain" description="C2H2-type" evidence="14">
    <location>
        <begin position="44"/>
        <end position="81"/>
    </location>
</feature>
<dbReference type="PANTHER" id="PTHR23234:SF8">
    <property type="entry name" value="C2H2-TYPE DOMAIN-CONTAINING PROTEIN"/>
    <property type="match status" value="1"/>
</dbReference>
<evidence type="ECO:0000256" key="12">
    <source>
        <dbReference type="PROSITE-ProRule" id="PRU00042"/>
    </source>
</evidence>
<organism evidence="15 16">
    <name type="scientific">Passerina amoena</name>
    <name type="common">Lazuli bunting</name>
    <dbReference type="NCBI Taxonomy" id="142471"/>
    <lineage>
        <taxon>Eukaryota</taxon>
        <taxon>Metazoa</taxon>
        <taxon>Chordata</taxon>
        <taxon>Craniata</taxon>
        <taxon>Vertebrata</taxon>
        <taxon>Euteleostomi</taxon>
        <taxon>Archelosauria</taxon>
        <taxon>Archosauria</taxon>
        <taxon>Dinosauria</taxon>
        <taxon>Saurischia</taxon>
        <taxon>Theropoda</taxon>
        <taxon>Coelurosauria</taxon>
        <taxon>Aves</taxon>
        <taxon>Neognathae</taxon>
        <taxon>Neoaves</taxon>
        <taxon>Telluraves</taxon>
        <taxon>Australaves</taxon>
        <taxon>Passeriformes</taxon>
        <taxon>Cardinalidae</taxon>
        <taxon>Passerina</taxon>
    </lineage>
</organism>
<keyword evidence="4" id="KW-0479">Metal-binding</keyword>
<evidence type="ECO:0000256" key="13">
    <source>
        <dbReference type="SAM" id="MobiDB-lite"/>
    </source>
</evidence>
<evidence type="ECO:0000256" key="4">
    <source>
        <dbReference type="ARBA" id="ARBA00022723"/>
    </source>
</evidence>
<dbReference type="Pfam" id="PF00096">
    <property type="entry name" value="zf-C2H2"/>
    <property type="match status" value="6"/>
</dbReference>
<evidence type="ECO:0000313" key="15">
    <source>
        <dbReference type="EMBL" id="NXP85279.1"/>
    </source>
</evidence>
<dbReference type="PROSITE" id="PS00028">
    <property type="entry name" value="ZINC_FINGER_C2H2_1"/>
    <property type="match status" value="3"/>
</dbReference>
<dbReference type="GO" id="GO:0042802">
    <property type="term" value="F:identical protein binding"/>
    <property type="evidence" value="ECO:0007669"/>
    <property type="project" value="UniProtKB-ARBA"/>
</dbReference>
<dbReference type="GO" id="GO:0005634">
    <property type="term" value="C:nucleus"/>
    <property type="evidence" value="ECO:0007669"/>
    <property type="project" value="UniProtKB-SubCell"/>
</dbReference>
<dbReference type="FunFam" id="3.30.160.60:FF:000508">
    <property type="entry name" value="Myeloid zinc finger 1"/>
    <property type="match status" value="1"/>
</dbReference>
<evidence type="ECO:0000256" key="2">
    <source>
        <dbReference type="ARBA" id="ARBA00004123"/>
    </source>
</evidence>
<dbReference type="PROSITE" id="PS50157">
    <property type="entry name" value="ZINC_FINGER_C2H2_2"/>
    <property type="match status" value="6"/>
</dbReference>
<evidence type="ECO:0000259" key="14">
    <source>
        <dbReference type="PROSITE" id="PS50157"/>
    </source>
</evidence>
<evidence type="ECO:0000256" key="11">
    <source>
        <dbReference type="ARBA" id="ARBA00023242"/>
    </source>
</evidence>
<dbReference type="AlphaFoldDB" id="A0A852CWU0"/>
<evidence type="ECO:0000256" key="10">
    <source>
        <dbReference type="ARBA" id="ARBA00023163"/>
    </source>
</evidence>
<comment type="similarity">
    <text evidence="3">Belongs to the krueppel C2H2-type zinc-finger protein family.</text>
</comment>
<evidence type="ECO:0000256" key="6">
    <source>
        <dbReference type="ARBA" id="ARBA00022771"/>
    </source>
</evidence>
<evidence type="ECO:0000256" key="5">
    <source>
        <dbReference type="ARBA" id="ARBA00022737"/>
    </source>
</evidence>
<dbReference type="Gene3D" id="3.30.160.60">
    <property type="entry name" value="Classic Zinc Finger"/>
    <property type="match status" value="6"/>
</dbReference>
<feature type="domain" description="C2H2-type" evidence="14">
    <location>
        <begin position="192"/>
        <end position="221"/>
    </location>
</feature>
<keyword evidence="11" id="KW-0539">Nucleus</keyword>
<evidence type="ECO:0000256" key="8">
    <source>
        <dbReference type="ARBA" id="ARBA00023015"/>
    </source>
</evidence>
<feature type="domain" description="C2H2-type" evidence="14">
    <location>
        <begin position="164"/>
        <end position="191"/>
    </location>
</feature>
<gene>
    <name evidence="15" type="primary">Znf146</name>
    <name evidence="15" type="ORF">PASAMO_R14331</name>
</gene>
<comment type="caution">
    <text evidence="15">The sequence shown here is derived from an EMBL/GenBank/DDBJ whole genome shotgun (WGS) entry which is preliminary data.</text>
</comment>